<sequence length="768" mass="86230">PFRDAFIHFLSVSFACWVSRYFFLFAHCRLLVSTCKTRPPGCNTLHSWKISFFCGNTDDFSVWHWCYFEQCRKMRRVEWPLRISRFPVFTHCSPTLSQCRGRVGTSGSTGTENNNASKKQRKLSDSAAALSRSVDLAKQEEANNVERYFPSVMSHIKATPKTPYVADQRRAEVWKDVTRTVHPDGYHLPKEDAESPPSFFDEDSLDIRRTSGTIEDQSRRLRRPNSVKLPRRELISPDILQLSGGNNKTHGHALAEESNLSPADPTIEPDSGEHAYGDTPMQLTDMLKERLMELKAEKLREDRNDTYLPARLRLISDSQLHKMTGKEASTRKIPGRSLSNLRFSSTTLADVIDHTPGKDKPDKSNSAVVPSSAPGEGKSNNVITTLIRKTADLAPGGSILDPLSSLEKSAAMGKTAVISPRSGVHLLRCLPRAGFCSRREALAIIASGQVRVDNVLERNPFRLVQAENDIHVASHKGRLRFAPPRLWMYHKPAYVVVSRNDVAGRTLFTKHARILGMDHLIPVGSLPMRAHGLMLLTNDGELSRYLENPSHMIQQTYLLRVRPAIDAVLAHKLNTKGVALNGRLLNNIEFLVNPAMKSRFSLKVKVRGESMPIANLMLHLGRVVERGGRISFGPFSLGGLPVGSLREVTVPPHYTQHAGEVWKEFVERDWPFFRRQRAVRLKRLARYRELTPREVEELESFTHEELKDALSFQSHELKGASEEWLTRFSVHPALNEPPLPNDFGDASGDGSCTVAGEDEIIKDITAAT</sequence>
<dbReference type="EC" id="4.2.1.70" evidence="5"/>
<dbReference type="GO" id="GO:0004730">
    <property type="term" value="F:pseudouridylate synthase activity"/>
    <property type="evidence" value="ECO:0007669"/>
    <property type="project" value="UniProtKB-EC"/>
</dbReference>
<keyword evidence="5" id="KW-0456">Lyase</keyword>
<evidence type="ECO:0000256" key="1">
    <source>
        <dbReference type="ARBA" id="ARBA00023235"/>
    </source>
</evidence>
<dbReference type="Pfam" id="PF00849">
    <property type="entry name" value="PseudoU_synth_2"/>
    <property type="match status" value="1"/>
</dbReference>
<dbReference type="Gene3D" id="3.30.70.1560">
    <property type="entry name" value="Alpha-L RNA-binding motif"/>
    <property type="match status" value="1"/>
</dbReference>
<dbReference type="InterPro" id="IPR020103">
    <property type="entry name" value="PsdUridine_synth_cat_dom_sf"/>
</dbReference>
<dbReference type="CDD" id="cd00165">
    <property type="entry name" value="S4"/>
    <property type="match status" value="1"/>
</dbReference>
<feature type="domain" description="Pseudouridine synthase RsuA/RluA-like" evidence="4">
    <location>
        <begin position="486"/>
        <end position="565"/>
    </location>
</feature>
<dbReference type="GO" id="GO:0003723">
    <property type="term" value="F:RNA binding"/>
    <property type="evidence" value="ECO:0007669"/>
    <property type="project" value="UniProtKB-KW"/>
</dbReference>
<feature type="region of interest" description="Disordered" evidence="3">
    <location>
        <begin position="185"/>
        <end position="204"/>
    </location>
</feature>
<reference evidence="5" key="1">
    <citation type="journal article" date="2012" name="Proc. Natl. Acad. Sci. U.S.A.">
        <title>Antigenic diversity is generated by distinct evolutionary mechanisms in African trypanosome species.</title>
        <authorList>
            <person name="Jackson A.P."/>
            <person name="Berry A."/>
            <person name="Aslett M."/>
            <person name="Allison H.C."/>
            <person name="Burton P."/>
            <person name="Vavrova-Anderson J."/>
            <person name="Brown R."/>
            <person name="Browne H."/>
            <person name="Corton N."/>
            <person name="Hauser H."/>
            <person name="Gamble J."/>
            <person name="Gilderthorp R."/>
            <person name="Marcello L."/>
            <person name="McQuillan J."/>
            <person name="Otto T.D."/>
            <person name="Quail M.A."/>
            <person name="Sanders M.J."/>
            <person name="van Tonder A."/>
            <person name="Ginger M.L."/>
            <person name="Field M.C."/>
            <person name="Barry J.D."/>
            <person name="Hertz-Fowler C."/>
            <person name="Berriman M."/>
        </authorList>
    </citation>
    <scope>NUCLEOTIDE SEQUENCE</scope>
    <source>
        <strain evidence="5">Y486</strain>
    </source>
</reference>
<evidence type="ECO:0000256" key="3">
    <source>
        <dbReference type="SAM" id="MobiDB-lite"/>
    </source>
</evidence>
<accession>G0U6Q1</accession>
<dbReference type="InterPro" id="IPR042092">
    <property type="entry name" value="PsdUridine_s_RsuA/RluB/E/F_cat"/>
</dbReference>
<feature type="compositionally biased region" description="Basic and acidic residues" evidence="3">
    <location>
        <begin position="351"/>
        <end position="363"/>
    </location>
</feature>
<dbReference type="SUPFAM" id="SSF55174">
    <property type="entry name" value="Alpha-L RNA-binding motif"/>
    <property type="match status" value="1"/>
</dbReference>
<keyword evidence="1" id="KW-0413">Isomerase</keyword>
<dbReference type="GO" id="GO:0009982">
    <property type="term" value="F:pseudouridine synthase activity"/>
    <property type="evidence" value="ECO:0007669"/>
    <property type="project" value="InterPro"/>
</dbReference>
<dbReference type="InterPro" id="IPR036986">
    <property type="entry name" value="S4_RNA-bd_sf"/>
</dbReference>
<feature type="non-terminal residue" evidence="5">
    <location>
        <position position="1"/>
    </location>
</feature>
<proteinExistence type="predicted"/>
<evidence type="ECO:0000313" key="5">
    <source>
        <dbReference type="EMBL" id="CCC51555.1"/>
    </source>
</evidence>
<protein>
    <submittedName>
        <fullName evidence="5">Putative tRNA pseudouridine synthase A</fullName>
        <ecNumber evidence="5">4.2.1.70</ecNumber>
    </submittedName>
</protein>
<dbReference type="Gene3D" id="3.10.290.10">
    <property type="entry name" value="RNA-binding S4 domain"/>
    <property type="match status" value="1"/>
</dbReference>
<gene>
    <name evidence="5" type="ORF">TVY486_1006060</name>
</gene>
<feature type="region of interest" description="Disordered" evidence="3">
    <location>
        <begin position="99"/>
        <end position="124"/>
    </location>
</feature>
<keyword evidence="2" id="KW-0694">RNA-binding</keyword>
<dbReference type="AlphaFoldDB" id="G0U6Q1"/>
<feature type="region of interest" description="Disordered" evidence="3">
    <location>
        <begin position="351"/>
        <end position="380"/>
    </location>
</feature>
<dbReference type="PANTHER" id="PTHR47683">
    <property type="entry name" value="PSEUDOURIDINE SYNTHASE FAMILY PROTEIN-RELATED"/>
    <property type="match status" value="1"/>
</dbReference>
<organism evidence="5">
    <name type="scientific">Trypanosoma vivax (strain Y486)</name>
    <dbReference type="NCBI Taxonomy" id="1055687"/>
    <lineage>
        <taxon>Eukaryota</taxon>
        <taxon>Discoba</taxon>
        <taxon>Euglenozoa</taxon>
        <taxon>Kinetoplastea</taxon>
        <taxon>Metakinetoplastina</taxon>
        <taxon>Trypanosomatida</taxon>
        <taxon>Trypanosomatidae</taxon>
        <taxon>Trypanosoma</taxon>
        <taxon>Duttonella</taxon>
    </lineage>
</organism>
<dbReference type="PANTHER" id="PTHR47683:SF3">
    <property type="entry name" value="RIBOSOMAL LARGE SUBUNIT PSEUDOURIDINE SYNTHASE B"/>
    <property type="match status" value="1"/>
</dbReference>
<dbReference type="InterPro" id="IPR050343">
    <property type="entry name" value="RsuA_PseudoU_synthase"/>
</dbReference>
<dbReference type="EMBL" id="HE573026">
    <property type="protein sequence ID" value="CCC51555.1"/>
    <property type="molecule type" value="Genomic_DNA"/>
</dbReference>
<dbReference type="InterPro" id="IPR020094">
    <property type="entry name" value="TruA/RsuA/RluB/E/F_N"/>
</dbReference>
<dbReference type="SUPFAM" id="SSF55120">
    <property type="entry name" value="Pseudouridine synthase"/>
    <property type="match status" value="1"/>
</dbReference>
<dbReference type="PROSITE" id="PS50889">
    <property type="entry name" value="S4"/>
    <property type="match status" value="1"/>
</dbReference>
<evidence type="ECO:0000259" key="4">
    <source>
        <dbReference type="Pfam" id="PF00849"/>
    </source>
</evidence>
<dbReference type="VEuPathDB" id="TriTrypDB:TvY486_1006060"/>
<dbReference type="Gene3D" id="3.30.70.580">
    <property type="entry name" value="Pseudouridine synthase I, catalytic domain, N-terminal subdomain"/>
    <property type="match status" value="1"/>
</dbReference>
<evidence type="ECO:0000256" key="2">
    <source>
        <dbReference type="PROSITE-ProRule" id="PRU00182"/>
    </source>
</evidence>
<dbReference type="InterPro" id="IPR006145">
    <property type="entry name" value="PsdUridine_synth_RsuA/RluA"/>
</dbReference>
<feature type="region of interest" description="Disordered" evidence="3">
    <location>
        <begin position="241"/>
        <end position="279"/>
    </location>
</feature>
<name>G0U6Q1_TRYVY</name>